<feature type="signal peptide" evidence="1">
    <location>
        <begin position="1"/>
        <end position="34"/>
    </location>
</feature>
<reference evidence="2" key="1">
    <citation type="submission" date="2021-03" db="EMBL/GenBank/DDBJ databases">
        <title>Ottowia sp. 27C isolated from the cloaca of a Giant Asian pond turtle (Heosemys grandis).</title>
        <authorList>
            <person name="Spergser J."/>
            <person name="Busse H.-J."/>
        </authorList>
    </citation>
    <scope>NUCLEOTIDE SEQUENCE</scope>
    <source>
        <strain evidence="2">27C</strain>
    </source>
</reference>
<dbReference type="SUPFAM" id="SSF52266">
    <property type="entry name" value="SGNH hydrolase"/>
    <property type="match status" value="1"/>
</dbReference>
<organism evidence="2 3">
    <name type="scientific">Ottowia testudinis</name>
    <dbReference type="NCBI Taxonomy" id="2816950"/>
    <lineage>
        <taxon>Bacteria</taxon>
        <taxon>Pseudomonadati</taxon>
        <taxon>Pseudomonadota</taxon>
        <taxon>Betaproteobacteria</taxon>
        <taxon>Burkholderiales</taxon>
        <taxon>Comamonadaceae</taxon>
        <taxon>Ottowia</taxon>
    </lineage>
</organism>
<evidence type="ECO:0000313" key="3">
    <source>
        <dbReference type="Proteomes" id="UP000663903"/>
    </source>
</evidence>
<keyword evidence="1" id="KW-0732">Signal</keyword>
<dbReference type="EMBL" id="CP071796">
    <property type="protein sequence ID" value="QTD46740.1"/>
    <property type="molecule type" value="Genomic_DNA"/>
</dbReference>
<sequence length="397" mass="41911">MTKVLVQRQSVGRVSRGLAALAVLGSALSACGNAGVPDEAVNPKGFTTLKVFGDDMSDMGAYDGRPGYGRSFTIMGNNTMPVWLEGLAQIGLRVPVPCSHYRQTDAGFQTTPTCSDFAVGGARIAQTPGHAPPAVAAQLAHAATAQPPQAKDLYLLHAGTNDLLDLVSAYLQRQAAPEAWRTLLQTQLGAAEATAAGASAAAADAALLKCTQQLGTQLYDHMQRQALDKGARYVALITVPDISLLPRVQRWIAHTAAGNAAQQQALTTLFRNGTGAFNQALTARAAGDARITVVDWSGFLTAAIGNPKYAISHATTPACPPVGADAMGSSRYDLKSCTFDALSARAAWPAGATSSLWWIKYLFADDVHYTTHGHYLLREATEIALGRAGWSLHMPQR</sequence>
<evidence type="ECO:0000313" key="2">
    <source>
        <dbReference type="EMBL" id="QTD46740.1"/>
    </source>
</evidence>
<evidence type="ECO:0000256" key="1">
    <source>
        <dbReference type="SAM" id="SignalP"/>
    </source>
</evidence>
<name>A0A975H4U5_9BURK</name>
<accession>A0A975H4U5</accession>
<dbReference type="InterPro" id="IPR036514">
    <property type="entry name" value="SGNH_hydro_sf"/>
</dbReference>
<dbReference type="InterPro" id="IPR001087">
    <property type="entry name" value="GDSL"/>
</dbReference>
<dbReference type="Gene3D" id="3.40.50.1110">
    <property type="entry name" value="SGNH hydrolase"/>
    <property type="match status" value="1"/>
</dbReference>
<dbReference type="AlphaFoldDB" id="A0A975H4U5"/>
<dbReference type="GO" id="GO:0016788">
    <property type="term" value="F:hydrolase activity, acting on ester bonds"/>
    <property type="evidence" value="ECO:0007669"/>
    <property type="project" value="InterPro"/>
</dbReference>
<dbReference type="KEGG" id="otd:J1M35_07670"/>
<dbReference type="Proteomes" id="UP000663903">
    <property type="component" value="Chromosome"/>
</dbReference>
<dbReference type="RefSeq" id="WP_208010639.1">
    <property type="nucleotide sequence ID" value="NZ_CP071796.1"/>
</dbReference>
<protein>
    <recommendedName>
        <fullName evidence="4">Phospholipase/lecithinase/hemolysin</fullName>
    </recommendedName>
</protein>
<evidence type="ECO:0008006" key="4">
    <source>
        <dbReference type="Google" id="ProtNLM"/>
    </source>
</evidence>
<keyword evidence="3" id="KW-1185">Reference proteome</keyword>
<dbReference type="Pfam" id="PF00657">
    <property type="entry name" value="Lipase_GDSL"/>
    <property type="match status" value="1"/>
</dbReference>
<feature type="chain" id="PRO_5036779901" description="Phospholipase/lecithinase/hemolysin" evidence="1">
    <location>
        <begin position="35"/>
        <end position="397"/>
    </location>
</feature>
<dbReference type="PROSITE" id="PS51257">
    <property type="entry name" value="PROKAR_LIPOPROTEIN"/>
    <property type="match status" value="1"/>
</dbReference>
<proteinExistence type="predicted"/>
<gene>
    <name evidence="2" type="ORF">J1M35_07670</name>
</gene>